<dbReference type="GO" id="GO:0006629">
    <property type="term" value="P:lipid metabolic process"/>
    <property type="evidence" value="ECO:0007669"/>
    <property type="project" value="InterPro"/>
</dbReference>
<dbReference type="OrthoDB" id="6130531at2759"/>
<feature type="transmembrane region" description="Helical" evidence="2">
    <location>
        <begin position="372"/>
        <end position="390"/>
    </location>
</feature>
<dbReference type="InterPro" id="IPR029058">
    <property type="entry name" value="AB_hydrolase_fold"/>
</dbReference>
<evidence type="ECO:0000313" key="4">
    <source>
        <dbReference type="EMBL" id="PGH16166.1"/>
    </source>
</evidence>
<dbReference type="Gene3D" id="3.40.50.1820">
    <property type="entry name" value="alpha/beta hydrolase"/>
    <property type="match status" value="1"/>
</dbReference>
<evidence type="ECO:0000256" key="2">
    <source>
        <dbReference type="SAM" id="Phobius"/>
    </source>
</evidence>
<feature type="compositionally biased region" description="Polar residues" evidence="1">
    <location>
        <begin position="519"/>
        <end position="534"/>
    </location>
</feature>
<dbReference type="AlphaFoldDB" id="A0A2B7Y3U9"/>
<organism evidence="4 5">
    <name type="scientific">Helicocarpus griseus UAMH5409</name>
    <dbReference type="NCBI Taxonomy" id="1447875"/>
    <lineage>
        <taxon>Eukaryota</taxon>
        <taxon>Fungi</taxon>
        <taxon>Dikarya</taxon>
        <taxon>Ascomycota</taxon>
        <taxon>Pezizomycotina</taxon>
        <taxon>Eurotiomycetes</taxon>
        <taxon>Eurotiomycetidae</taxon>
        <taxon>Onygenales</taxon>
        <taxon>Ajellomycetaceae</taxon>
        <taxon>Helicocarpus</taxon>
    </lineage>
</organism>
<dbReference type="Pfam" id="PF04083">
    <property type="entry name" value="Abhydro_lipase"/>
    <property type="match status" value="1"/>
</dbReference>
<dbReference type="Proteomes" id="UP000223968">
    <property type="component" value="Unassembled WGS sequence"/>
</dbReference>
<proteinExistence type="predicted"/>
<dbReference type="PANTHER" id="PTHR11005">
    <property type="entry name" value="LYSOSOMAL ACID LIPASE-RELATED"/>
    <property type="match status" value="1"/>
</dbReference>
<reference evidence="4 5" key="1">
    <citation type="submission" date="2017-10" db="EMBL/GenBank/DDBJ databases">
        <title>Comparative genomics in systemic dimorphic fungi from Ajellomycetaceae.</title>
        <authorList>
            <person name="Munoz J.F."/>
            <person name="Mcewen J.G."/>
            <person name="Clay O.K."/>
            <person name="Cuomo C.A."/>
        </authorList>
    </citation>
    <scope>NUCLEOTIDE SEQUENCE [LARGE SCALE GENOMIC DNA]</scope>
    <source>
        <strain evidence="4 5">UAMH5409</strain>
    </source>
</reference>
<dbReference type="EMBL" id="PDNB01000019">
    <property type="protein sequence ID" value="PGH16166.1"/>
    <property type="molecule type" value="Genomic_DNA"/>
</dbReference>
<dbReference type="InterPro" id="IPR006693">
    <property type="entry name" value="AB_hydrolase_lipase"/>
</dbReference>
<protein>
    <recommendedName>
        <fullName evidence="3">Partial AB-hydrolase lipase domain-containing protein</fullName>
    </recommendedName>
</protein>
<feature type="compositionally biased region" description="Polar residues" evidence="1">
    <location>
        <begin position="23"/>
        <end position="54"/>
    </location>
</feature>
<feature type="domain" description="Partial AB-hydrolase lipase" evidence="3">
    <location>
        <begin position="192"/>
        <end position="280"/>
    </location>
</feature>
<feature type="region of interest" description="Disordered" evidence="1">
    <location>
        <begin position="514"/>
        <end position="535"/>
    </location>
</feature>
<accession>A0A2B7Y3U9</accession>
<comment type="caution">
    <text evidence="4">The sequence shown here is derived from an EMBL/GenBank/DDBJ whole genome shotgun (WGS) entry which is preliminary data.</text>
</comment>
<evidence type="ECO:0000256" key="1">
    <source>
        <dbReference type="SAM" id="MobiDB-lite"/>
    </source>
</evidence>
<feature type="transmembrane region" description="Helical" evidence="2">
    <location>
        <begin position="410"/>
        <end position="428"/>
    </location>
</feature>
<dbReference type="SUPFAM" id="SSF53474">
    <property type="entry name" value="alpha/beta-Hydrolases"/>
    <property type="match status" value="1"/>
</dbReference>
<dbReference type="FunFam" id="3.40.50.1820:FF:000193">
    <property type="entry name" value="Ab-hydrolase associated lipase"/>
    <property type="match status" value="1"/>
</dbReference>
<feature type="compositionally biased region" description="Polar residues" evidence="1">
    <location>
        <begin position="1"/>
        <end position="10"/>
    </location>
</feature>
<evidence type="ECO:0000259" key="3">
    <source>
        <dbReference type="Pfam" id="PF04083"/>
    </source>
</evidence>
<keyword evidence="5" id="KW-1185">Reference proteome</keyword>
<feature type="region of interest" description="Disordered" evidence="1">
    <location>
        <begin position="1"/>
        <end position="62"/>
    </location>
</feature>
<sequence>MKSADVSASASPAYHAGEDMISTGPSVSAPLLTTGSPSDPEKNITTVPPDSGNSAYPDHPLFPPLPEYGPPSVLTRIQWRALRVVSFCLSLTFLGSIVLVASVSNGVIAIKGLYIRLRGGDPGPARPFWTEECKKKGVRQRAARAWEEEKRRQAAAVTTPRSDLDAEEQNFGLGEPMFEPLEGGEDLILCDISYYARRVGLDAETFKVQTEDGAVLTMWHLYNPKEYSPLPASDRDCIGPPSALQSRRAAPHARPDAKDRKYPILMIPGLLQNPGAFCTTDDDSLAFMLAKSGYDIWLGSNRGGFYPEHLSLDPSHPAYWSWTIKDMATLDLPALVTRVLYQTAFPKLALIGHSQGTAQSFLALSKHMHPSLGNHISIFCALSPAVYAGLLLNRPYLKFLRRLPTPAFRLFFGIHAFIPFMLTMHRLLPAPFYGAMGYTVFSHLFKWSDARWDRALRPRFFQYSPVYVSAECMRWWLGRGGFATHGCILSTREQMAQEEEAEHLQEGMDVAHTEKDLESNSQPAAVHPSSTSPRKSIAATASAAWYDERVPPMALWIAGSDELVDGRRLLRRLESGREPHVRVVHSKVIEEYEHLDVLWAMDAVEKVGRDVGRVVWECVRGDVGGVCRTPNI</sequence>
<feature type="transmembrane region" description="Helical" evidence="2">
    <location>
        <begin position="84"/>
        <end position="108"/>
    </location>
</feature>
<gene>
    <name evidence="4" type="ORF">AJ79_01933</name>
</gene>
<dbReference type="STRING" id="1447875.A0A2B7Y3U9"/>
<name>A0A2B7Y3U9_9EURO</name>
<keyword evidence="2" id="KW-0472">Membrane</keyword>
<evidence type="ECO:0000313" key="5">
    <source>
        <dbReference type="Proteomes" id="UP000223968"/>
    </source>
</evidence>
<keyword evidence="2" id="KW-1133">Transmembrane helix</keyword>
<keyword evidence="2" id="KW-0812">Transmembrane</keyword>